<dbReference type="RefSeq" id="XP_041552057.1">
    <property type="nucleotide sequence ID" value="XM_041698920.1"/>
</dbReference>
<dbReference type="Pfam" id="PF17389">
    <property type="entry name" value="Bac_rhamnosid6H"/>
    <property type="match status" value="1"/>
</dbReference>
<dbReference type="GO" id="GO:0005975">
    <property type="term" value="P:carbohydrate metabolic process"/>
    <property type="evidence" value="ECO:0007669"/>
    <property type="project" value="InterPro"/>
</dbReference>
<accession>A0A7R7XF28</accession>
<keyword evidence="5" id="KW-1185">Reference proteome</keyword>
<evidence type="ECO:0000313" key="5">
    <source>
        <dbReference type="Proteomes" id="UP000654913"/>
    </source>
</evidence>
<dbReference type="InterPro" id="IPR035396">
    <property type="entry name" value="Bac_rhamnosid6H"/>
</dbReference>
<dbReference type="Pfam" id="PF17390">
    <property type="entry name" value="Bac_rhamnosid_C"/>
    <property type="match status" value="1"/>
</dbReference>
<dbReference type="OrthoDB" id="10036721at2759"/>
<dbReference type="EMBL" id="AP024444">
    <property type="protein sequence ID" value="BCS19863.1"/>
    <property type="molecule type" value="Genomic_DNA"/>
</dbReference>
<sequence>MRLLSLLIFIPFLPLCPALVCWRNTSCDGPLAPAFTGPWESYILAPNSRWVEPRSIFTLTNTTASPYPGSITLTRGQSLYVLDFGFEVGGVVHLDWSTNDTGQLGLAFSEAKNWIGEFSDNSHAGDPDGAIYAPLSNGTGTYVMPDNLLRGGLRYLSLFLPGNGSVTISNLTLEMSFQPTWPNLKAYQGYFHSDDELLNRIWYAGAYTLQASIIPSNAGGGIDAAPPEYPWNYIGIAANGSSVLVDGAKRDRLVWPGDMGIELPSLYLSLGPASGVREALNTIYDHQNIDGSFPQAGPPYLAQDSDTYHMWTMIATYYYILYTDDMDWLSQYWAGYIKAMEFIYAKVAADGLLNVTGTNDWARLTQGGKNSEANMILYHTLTTGVTLARWIDNDSQFIGTWLDYSSALREAINLYCWDTSFGAFKDDAGPSTLYPQDANSMAIAYNVVSPTSNASRCISEYLHTNWNELGPVSPELPHNIVPFISSIELQAHFTSGHTLRGLDLIRRTWGWYLNNPNGTQSTLIEGFKDDGSFAYRYNKGYKDTSYTSHAHGWSTGPTSTLTEYVLGLRVTERLGRSWRLSPQFGDLTHVEGGFVTALGRFRASWEVTPRGYEIRVDTPAKTRGEILLPVLPGLENRVQLDQRRVEHAIGDGVLKVQVAGGSHLVKVS</sequence>
<dbReference type="Gene3D" id="2.60.420.10">
    <property type="entry name" value="Maltose phosphorylase, domain 3"/>
    <property type="match status" value="1"/>
</dbReference>
<dbReference type="InterPro" id="IPR008928">
    <property type="entry name" value="6-hairpin_glycosidase_sf"/>
</dbReference>
<evidence type="ECO:0000256" key="1">
    <source>
        <dbReference type="SAM" id="SignalP"/>
    </source>
</evidence>
<feature type="domain" description="Alpha-L-rhamnosidase C-terminal" evidence="3">
    <location>
        <begin position="576"/>
        <end position="632"/>
    </location>
</feature>
<dbReference type="InterPro" id="IPR035398">
    <property type="entry name" value="Bac_rhamnosid_C"/>
</dbReference>
<dbReference type="InterPro" id="IPR012341">
    <property type="entry name" value="6hp_glycosidase-like_sf"/>
</dbReference>
<dbReference type="GeneID" id="64969868"/>
<feature type="domain" description="Alpha-L-rhamnosidase six-hairpin glycosidase" evidence="2">
    <location>
        <begin position="235"/>
        <end position="453"/>
    </location>
</feature>
<protein>
    <submittedName>
        <fullName evidence="4">Uncharacterized protein</fullName>
    </submittedName>
</protein>
<gene>
    <name evidence="4" type="ORF">APUU_20295S</name>
</gene>
<reference evidence="4" key="1">
    <citation type="submission" date="2021-01" db="EMBL/GenBank/DDBJ databases">
        <authorList>
            <consortium name="Aspergillus puulaauensis MK2 genome sequencing consortium"/>
            <person name="Kazuki M."/>
            <person name="Futagami T."/>
        </authorList>
    </citation>
    <scope>NUCLEOTIDE SEQUENCE</scope>
    <source>
        <strain evidence="4">MK2</strain>
    </source>
</reference>
<feature type="chain" id="PRO_5031074975" evidence="1">
    <location>
        <begin position="19"/>
        <end position="668"/>
    </location>
</feature>
<reference evidence="4" key="2">
    <citation type="submission" date="2021-02" db="EMBL/GenBank/DDBJ databases">
        <title>Aspergillus puulaauensis MK2 genome sequence.</title>
        <authorList>
            <person name="Futagami T."/>
            <person name="Mori K."/>
            <person name="Kadooka C."/>
            <person name="Tanaka T."/>
        </authorList>
    </citation>
    <scope>NUCLEOTIDE SEQUENCE</scope>
    <source>
        <strain evidence="4">MK2</strain>
    </source>
</reference>
<evidence type="ECO:0000313" key="4">
    <source>
        <dbReference type="EMBL" id="BCS19863.1"/>
    </source>
</evidence>
<dbReference type="KEGG" id="apuu:APUU_20295S"/>
<evidence type="ECO:0000259" key="2">
    <source>
        <dbReference type="Pfam" id="PF17389"/>
    </source>
</evidence>
<dbReference type="AlphaFoldDB" id="A0A7R7XF28"/>
<proteinExistence type="predicted"/>
<dbReference type="PANTHER" id="PTHR34987">
    <property type="entry name" value="C, PUTATIVE (AFU_ORTHOLOGUE AFUA_3G02880)-RELATED"/>
    <property type="match status" value="1"/>
</dbReference>
<dbReference type="GO" id="GO:0003824">
    <property type="term" value="F:catalytic activity"/>
    <property type="evidence" value="ECO:0007669"/>
    <property type="project" value="UniProtKB-ARBA"/>
</dbReference>
<dbReference type="Proteomes" id="UP000654913">
    <property type="component" value="Chromosome 2"/>
</dbReference>
<dbReference type="PANTHER" id="PTHR34987:SF5">
    <property type="entry name" value="ALPHA-RHAMNOSIDASE"/>
    <property type="match status" value="1"/>
</dbReference>
<dbReference type="Gene3D" id="1.50.10.10">
    <property type="match status" value="1"/>
</dbReference>
<organism evidence="4 5">
    <name type="scientific">Aspergillus puulaauensis</name>
    <dbReference type="NCBI Taxonomy" id="1220207"/>
    <lineage>
        <taxon>Eukaryota</taxon>
        <taxon>Fungi</taxon>
        <taxon>Dikarya</taxon>
        <taxon>Ascomycota</taxon>
        <taxon>Pezizomycotina</taxon>
        <taxon>Eurotiomycetes</taxon>
        <taxon>Eurotiomycetidae</taxon>
        <taxon>Eurotiales</taxon>
        <taxon>Aspergillaceae</taxon>
        <taxon>Aspergillus</taxon>
    </lineage>
</organism>
<dbReference type="SUPFAM" id="SSF48208">
    <property type="entry name" value="Six-hairpin glycosidases"/>
    <property type="match status" value="1"/>
</dbReference>
<feature type="signal peptide" evidence="1">
    <location>
        <begin position="1"/>
        <end position="18"/>
    </location>
</feature>
<evidence type="ECO:0000259" key="3">
    <source>
        <dbReference type="Pfam" id="PF17390"/>
    </source>
</evidence>
<name>A0A7R7XF28_9EURO</name>
<keyword evidence="1" id="KW-0732">Signal</keyword>